<dbReference type="GeneID" id="95980085"/>
<dbReference type="Gene3D" id="3.40.720.10">
    <property type="entry name" value="Alkaline Phosphatase, subunit A"/>
    <property type="match status" value="1"/>
</dbReference>
<gene>
    <name evidence="3" type="ORF">AAFC00_006386</name>
</gene>
<keyword evidence="2" id="KW-1133">Transmembrane helix</keyword>
<reference evidence="3 4" key="1">
    <citation type="submission" date="2024-07" db="EMBL/GenBank/DDBJ databases">
        <title>Draft sequence of the Neodothiora populina.</title>
        <authorList>
            <person name="Drown D.D."/>
            <person name="Schuette U.S."/>
            <person name="Buechlein A.B."/>
            <person name="Rusch D.R."/>
            <person name="Winton L.W."/>
            <person name="Adams G.A."/>
        </authorList>
    </citation>
    <scope>NUCLEOTIDE SEQUENCE [LARGE SCALE GENOMIC DNA]</scope>
    <source>
        <strain evidence="3 4">CPC 39397</strain>
    </source>
</reference>
<evidence type="ECO:0000313" key="3">
    <source>
        <dbReference type="EMBL" id="KAL1297860.1"/>
    </source>
</evidence>
<dbReference type="PANTHER" id="PTHR31956:SF15">
    <property type="entry name" value="ACID PHOSPHATASE PHOA"/>
    <property type="match status" value="1"/>
</dbReference>
<keyword evidence="2" id="KW-0472">Membrane</keyword>
<evidence type="ECO:0000313" key="4">
    <source>
        <dbReference type="Proteomes" id="UP001562354"/>
    </source>
</evidence>
<evidence type="ECO:0000256" key="1">
    <source>
        <dbReference type="ARBA" id="ARBA00022801"/>
    </source>
</evidence>
<comment type="caution">
    <text evidence="3">The sequence shown here is derived from an EMBL/GenBank/DDBJ whole genome shotgun (WGS) entry which is preliminary data.</text>
</comment>
<dbReference type="Pfam" id="PF04185">
    <property type="entry name" value="Phosphoesterase"/>
    <property type="match status" value="1"/>
</dbReference>
<keyword evidence="2" id="KW-0812">Transmembrane</keyword>
<feature type="transmembrane region" description="Helical" evidence="2">
    <location>
        <begin position="43"/>
        <end position="66"/>
    </location>
</feature>
<evidence type="ECO:0008006" key="5">
    <source>
        <dbReference type="Google" id="ProtNLM"/>
    </source>
</evidence>
<dbReference type="RefSeq" id="XP_069197542.1">
    <property type="nucleotide sequence ID" value="XM_069346334.1"/>
</dbReference>
<dbReference type="PANTHER" id="PTHR31956">
    <property type="entry name" value="NON-SPECIFIC PHOSPHOLIPASE C4-RELATED"/>
    <property type="match status" value="1"/>
</dbReference>
<name>A0ABR3P6E7_9PEZI</name>
<keyword evidence="1" id="KW-0378">Hydrolase</keyword>
<dbReference type="InterPro" id="IPR007312">
    <property type="entry name" value="Phosphoesterase"/>
</dbReference>
<dbReference type="InterPro" id="IPR017850">
    <property type="entry name" value="Alkaline_phosphatase_core_sf"/>
</dbReference>
<protein>
    <recommendedName>
        <fullName evidence="5">Acid phosphatase</fullName>
    </recommendedName>
</protein>
<keyword evidence="4" id="KW-1185">Reference proteome</keyword>
<sequence>MAHGHVDNVPTSTNEPSPISYLLNARYPYCGMSAREEQPTNRVWKVVVAVVACMLTAIALSTAAFASSTVATFVPQWQAPSNQKPNLYTATDAAAVHAAQATAKAESPTSRVPGKAFDRFAVIWMENTDFDKAAGDPNLAWLATKGQVLSNYFAVTHPSEPNYAAAIAGDNFGIDNDAFNQISGNVSTIVDLLEDRGISWAMYQEDMPYAGFEGMQWKNQQTGANDYVRKHNPAILYNANTTPDRLANNKNFTSFYSDLENDSLPQWMFITPNMTSDGHDTSVTVAGSFMRSFVEPLLNDTRFMKNTLVLITFDENHTYTLSNRVFSILLGDALPQDKIGSTDDMYYNHYSELSTVESNWNLATLGRWDVGANVFQTVADKTGAKSTPWEAATGASPTRFFNESFAGPFNSVNSSVPYPVPNSLLVRDGRFVSPKVSLTWGLEEFDQKSYYADTVEIPDGMYPPAGWAS</sequence>
<evidence type="ECO:0000256" key="2">
    <source>
        <dbReference type="SAM" id="Phobius"/>
    </source>
</evidence>
<accession>A0ABR3P6E7</accession>
<dbReference type="EMBL" id="JBFMKM010000014">
    <property type="protein sequence ID" value="KAL1297860.1"/>
    <property type="molecule type" value="Genomic_DNA"/>
</dbReference>
<dbReference type="Proteomes" id="UP001562354">
    <property type="component" value="Unassembled WGS sequence"/>
</dbReference>
<organism evidence="3 4">
    <name type="scientific">Neodothiora populina</name>
    <dbReference type="NCBI Taxonomy" id="2781224"/>
    <lineage>
        <taxon>Eukaryota</taxon>
        <taxon>Fungi</taxon>
        <taxon>Dikarya</taxon>
        <taxon>Ascomycota</taxon>
        <taxon>Pezizomycotina</taxon>
        <taxon>Dothideomycetes</taxon>
        <taxon>Dothideomycetidae</taxon>
        <taxon>Dothideales</taxon>
        <taxon>Dothioraceae</taxon>
        <taxon>Neodothiora</taxon>
    </lineage>
</organism>
<proteinExistence type="predicted"/>